<organism evidence="8 9">
    <name type="scientific">Nocardioides marmorisolisilvae</name>
    <dbReference type="NCBI Taxonomy" id="1542737"/>
    <lineage>
        <taxon>Bacteria</taxon>
        <taxon>Bacillati</taxon>
        <taxon>Actinomycetota</taxon>
        <taxon>Actinomycetes</taxon>
        <taxon>Propionibacteriales</taxon>
        <taxon>Nocardioidaceae</taxon>
        <taxon>Nocardioides</taxon>
    </lineage>
</organism>
<dbReference type="Proteomes" id="UP000277094">
    <property type="component" value="Unassembled WGS sequence"/>
</dbReference>
<evidence type="ECO:0000256" key="5">
    <source>
        <dbReference type="PROSITE-ProRule" id="PRU00277"/>
    </source>
</evidence>
<dbReference type="SUPFAM" id="SSF54534">
    <property type="entry name" value="FKBP-like"/>
    <property type="match status" value="2"/>
</dbReference>
<dbReference type="EC" id="5.2.1.8" evidence="2 5"/>
<feature type="domain" description="PPIase FKBP-type" evidence="7">
    <location>
        <begin position="286"/>
        <end position="372"/>
    </location>
</feature>
<dbReference type="InterPro" id="IPR050689">
    <property type="entry name" value="FKBP-type_PPIase"/>
</dbReference>
<comment type="catalytic activity">
    <reaction evidence="1 5">
        <text>[protein]-peptidylproline (omega=180) = [protein]-peptidylproline (omega=0)</text>
        <dbReference type="Rhea" id="RHEA:16237"/>
        <dbReference type="Rhea" id="RHEA-COMP:10747"/>
        <dbReference type="Rhea" id="RHEA-COMP:10748"/>
        <dbReference type="ChEBI" id="CHEBI:83833"/>
        <dbReference type="ChEBI" id="CHEBI:83834"/>
        <dbReference type="EC" id="5.2.1.8"/>
    </reaction>
</comment>
<dbReference type="Pfam" id="PF00254">
    <property type="entry name" value="FKBP_C"/>
    <property type="match status" value="2"/>
</dbReference>
<evidence type="ECO:0000256" key="3">
    <source>
        <dbReference type="ARBA" id="ARBA00023110"/>
    </source>
</evidence>
<dbReference type="EMBL" id="RJSG01000003">
    <property type="protein sequence ID" value="RNL77725.1"/>
    <property type="molecule type" value="Genomic_DNA"/>
</dbReference>
<dbReference type="PANTHER" id="PTHR10516">
    <property type="entry name" value="PEPTIDYL-PROLYL CIS-TRANS ISOMERASE"/>
    <property type="match status" value="1"/>
</dbReference>
<accession>A0A3N0DQ16</accession>
<feature type="region of interest" description="Disordered" evidence="6">
    <location>
        <begin position="77"/>
        <end position="109"/>
    </location>
</feature>
<dbReference type="OrthoDB" id="25996at2"/>
<dbReference type="PANTHER" id="PTHR10516:SF443">
    <property type="entry name" value="FK506-BINDING PROTEIN 59-RELATED"/>
    <property type="match status" value="1"/>
</dbReference>
<gene>
    <name evidence="8" type="ORF">EFL95_17145</name>
</gene>
<dbReference type="AlphaFoldDB" id="A0A3N0DQ16"/>
<comment type="caution">
    <text evidence="8">The sequence shown here is derived from an EMBL/GenBank/DDBJ whole genome shotgun (WGS) entry which is preliminary data.</text>
</comment>
<evidence type="ECO:0000256" key="6">
    <source>
        <dbReference type="SAM" id="MobiDB-lite"/>
    </source>
</evidence>
<dbReference type="Gene3D" id="3.10.50.40">
    <property type="match status" value="2"/>
</dbReference>
<dbReference type="InterPro" id="IPR046357">
    <property type="entry name" value="PPIase_dom_sf"/>
</dbReference>
<sequence>MTSSDRSRTRSRGRTVQDAGFLWAGLTGLGRLSRTPHASPPQLSPPKRVHSMLRSLSSRRMAPVVVLVSAALLVSGCGGKSKDKKKDDSPTASSTPAAGSCDYKSGDSSDAVKVTGDFGKTLKGDFKTPLKATSLQRTIITKGDGATTASGDNLNVEVSAFLGSSGKALTTEPAKFKVGDTGLPAAFDASISCVPIGSRVAVTVPASDIYGEAGNPQLGIKGTDTLIIVADVISKVKPLKPASWTNAPAVSFGKNGTPKVTLSGKPDPELRLKVLKQGTGAVVASGDSVTVNYQGTSWNTKKIFDQSYGKAPATFTTDGVVQGFGAALVGQKVGTRLIVTIPPKYGYGEGKISSANLTGQTLVFVIEIQNTAAPSATPSAN</sequence>
<keyword evidence="9" id="KW-1185">Reference proteome</keyword>
<feature type="compositionally biased region" description="Basic and acidic residues" evidence="6">
    <location>
        <begin position="80"/>
        <end position="89"/>
    </location>
</feature>
<keyword evidence="3 5" id="KW-0697">Rotamase</keyword>
<evidence type="ECO:0000256" key="4">
    <source>
        <dbReference type="ARBA" id="ARBA00023235"/>
    </source>
</evidence>
<name>A0A3N0DQ16_9ACTN</name>
<keyword evidence="4 5" id="KW-0413">Isomerase</keyword>
<feature type="region of interest" description="Disordered" evidence="6">
    <location>
        <begin position="32"/>
        <end position="51"/>
    </location>
</feature>
<evidence type="ECO:0000313" key="8">
    <source>
        <dbReference type="EMBL" id="RNL77725.1"/>
    </source>
</evidence>
<feature type="domain" description="PPIase FKBP-type" evidence="7">
    <location>
        <begin position="151"/>
        <end position="236"/>
    </location>
</feature>
<evidence type="ECO:0000313" key="9">
    <source>
        <dbReference type="Proteomes" id="UP000277094"/>
    </source>
</evidence>
<evidence type="ECO:0000256" key="1">
    <source>
        <dbReference type="ARBA" id="ARBA00000971"/>
    </source>
</evidence>
<reference evidence="8 9" key="1">
    <citation type="submission" date="2018-11" db="EMBL/GenBank/DDBJ databases">
        <authorList>
            <person name="Li F."/>
        </authorList>
    </citation>
    <scope>NUCLEOTIDE SEQUENCE [LARGE SCALE GENOMIC DNA]</scope>
    <source>
        <strain evidence="8 9">KIS18-7</strain>
    </source>
</reference>
<dbReference type="PROSITE" id="PS50059">
    <property type="entry name" value="FKBP_PPIASE"/>
    <property type="match status" value="2"/>
</dbReference>
<proteinExistence type="predicted"/>
<dbReference type="GO" id="GO:0003755">
    <property type="term" value="F:peptidyl-prolyl cis-trans isomerase activity"/>
    <property type="evidence" value="ECO:0007669"/>
    <property type="project" value="UniProtKB-KW"/>
</dbReference>
<protein>
    <recommendedName>
        <fullName evidence="2 5">peptidylprolyl isomerase</fullName>
        <ecNumber evidence="2 5">5.2.1.8</ecNumber>
    </recommendedName>
</protein>
<dbReference type="InterPro" id="IPR001179">
    <property type="entry name" value="PPIase_FKBP_dom"/>
</dbReference>
<evidence type="ECO:0000256" key="2">
    <source>
        <dbReference type="ARBA" id="ARBA00013194"/>
    </source>
</evidence>
<evidence type="ECO:0000259" key="7">
    <source>
        <dbReference type="PROSITE" id="PS50059"/>
    </source>
</evidence>